<evidence type="ECO:0000259" key="5">
    <source>
        <dbReference type="SMART" id="SM00385"/>
    </source>
</evidence>
<reference evidence="6" key="1">
    <citation type="submission" date="2020-10" db="EMBL/GenBank/DDBJ databases">
        <authorList>
            <person name="Han B."/>
            <person name="Lu T."/>
            <person name="Zhao Q."/>
            <person name="Huang X."/>
            <person name="Zhao Y."/>
        </authorList>
    </citation>
    <scope>NUCLEOTIDE SEQUENCE</scope>
</reference>
<keyword evidence="1" id="KW-0132">Cell division</keyword>
<protein>
    <recommendedName>
        <fullName evidence="5">Cyclin-like domain-containing protein</fullName>
    </recommendedName>
</protein>
<comment type="similarity">
    <text evidence="3">Belongs to the cyclin family.</text>
</comment>
<evidence type="ECO:0000256" key="3">
    <source>
        <dbReference type="RuleBase" id="RU000383"/>
    </source>
</evidence>
<dbReference type="OrthoDB" id="645822at2759"/>
<keyword evidence="2" id="KW-0131">Cell cycle</keyword>
<dbReference type="AlphaFoldDB" id="A0A811RKX1"/>
<dbReference type="SMART" id="SM00385">
    <property type="entry name" value="CYCLIN"/>
    <property type="match status" value="1"/>
</dbReference>
<accession>A0A811RKX1</accession>
<gene>
    <name evidence="6" type="ORF">NCGR_LOCUS53896</name>
</gene>
<evidence type="ECO:0000256" key="1">
    <source>
        <dbReference type="ARBA" id="ARBA00022618"/>
    </source>
</evidence>
<keyword evidence="3" id="KW-0195">Cyclin</keyword>
<sequence length="464" mass="51550">MCTVAPFVLPSLVRADMMKRTTMATTHAEVAPAAVRWCDYGVDDDADIDALLRDIHAAVRPRAPAAADLPMPPQEFLAQSRRHNYHYNYEDSDFQAVLHGIRSVRIPAAGFASMPVDASDGSPRTPATAVVLAAPLSYGDDATEADVVTIKTSPKMKQPPQYDYDADIDATFRTMETEAMERPSPDYLSHRQGGEMMLMDRADLIDKMHRFSTHYDLAPGAFHRAVSFVDQFLSAKKINRDERQICLLGATAVFAAAKYEDRNTVLKINSDHVAMYAGCTRSEAVDQERELVAVLGYRLSGPTAYTFVEHFMRHTQEEEVAIRSRSSATAYRRYTTCMRTCGCSDDDGDTTPAWSSNSPTSDVSSPESTVSSERALAYYFDVDGVLSFDESKHHLIRAKTRMKKADQHHSERSFEYFKTVSGPTTSQAICSYSGQASEKAHGAQRAIRWKRVDMLSACMRGIGL</sequence>
<keyword evidence="7" id="KW-1185">Reference proteome</keyword>
<dbReference type="InterPro" id="IPR039361">
    <property type="entry name" value="Cyclin"/>
</dbReference>
<feature type="compositionally biased region" description="Low complexity" evidence="4">
    <location>
        <begin position="355"/>
        <end position="368"/>
    </location>
</feature>
<comment type="caution">
    <text evidence="6">The sequence shown here is derived from an EMBL/GenBank/DDBJ whole genome shotgun (WGS) entry which is preliminary data.</text>
</comment>
<evidence type="ECO:0000313" key="7">
    <source>
        <dbReference type="Proteomes" id="UP000604825"/>
    </source>
</evidence>
<evidence type="ECO:0000256" key="2">
    <source>
        <dbReference type="ARBA" id="ARBA00023306"/>
    </source>
</evidence>
<dbReference type="GO" id="GO:0051301">
    <property type="term" value="P:cell division"/>
    <property type="evidence" value="ECO:0007669"/>
    <property type="project" value="UniProtKB-KW"/>
</dbReference>
<dbReference type="InterPro" id="IPR006671">
    <property type="entry name" value="Cyclin_N"/>
</dbReference>
<name>A0A811RKX1_9POAL</name>
<dbReference type="InterPro" id="IPR013763">
    <property type="entry name" value="Cyclin-like_dom"/>
</dbReference>
<dbReference type="Proteomes" id="UP000604825">
    <property type="component" value="Unassembled WGS sequence"/>
</dbReference>
<dbReference type="SUPFAM" id="SSF47954">
    <property type="entry name" value="Cyclin-like"/>
    <property type="match status" value="1"/>
</dbReference>
<feature type="region of interest" description="Disordered" evidence="4">
    <location>
        <begin position="348"/>
        <end position="368"/>
    </location>
</feature>
<dbReference type="InterPro" id="IPR036915">
    <property type="entry name" value="Cyclin-like_sf"/>
</dbReference>
<dbReference type="Pfam" id="PF00134">
    <property type="entry name" value="Cyclin_N"/>
    <property type="match status" value="1"/>
</dbReference>
<dbReference type="Gene3D" id="1.10.472.10">
    <property type="entry name" value="Cyclin-like"/>
    <property type="match status" value="1"/>
</dbReference>
<evidence type="ECO:0000256" key="4">
    <source>
        <dbReference type="SAM" id="MobiDB-lite"/>
    </source>
</evidence>
<feature type="domain" description="Cyclin-like" evidence="5">
    <location>
        <begin position="206"/>
        <end position="293"/>
    </location>
</feature>
<dbReference type="EMBL" id="CAJGYO010000015">
    <property type="protein sequence ID" value="CAD6270604.1"/>
    <property type="molecule type" value="Genomic_DNA"/>
</dbReference>
<evidence type="ECO:0000313" key="6">
    <source>
        <dbReference type="EMBL" id="CAD6270604.1"/>
    </source>
</evidence>
<proteinExistence type="inferred from homology"/>
<organism evidence="6 7">
    <name type="scientific">Miscanthus lutarioriparius</name>
    <dbReference type="NCBI Taxonomy" id="422564"/>
    <lineage>
        <taxon>Eukaryota</taxon>
        <taxon>Viridiplantae</taxon>
        <taxon>Streptophyta</taxon>
        <taxon>Embryophyta</taxon>
        <taxon>Tracheophyta</taxon>
        <taxon>Spermatophyta</taxon>
        <taxon>Magnoliopsida</taxon>
        <taxon>Liliopsida</taxon>
        <taxon>Poales</taxon>
        <taxon>Poaceae</taxon>
        <taxon>PACMAD clade</taxon>
        <taxon>Panicoideae</taxon>
        <taxon>Andropogonodae</taxon>
        <taxon>Andropogoneae</taxon>
        <taxon>Saccharinae</taxon>
        <taxon>Miscanthus</taxon>
    </lineage>
</organism>
<dbReference type="PANTHER" id="PTHR10177">
    <property type="entry name" value="CYCLINS"/>
    <property type="match status" value="1"/>
</dbReference>